<feature type="compositionally biased region" description="Low complexity" evidence="1">
    <location>
        <begin position="1"/>
        <end position="38"/>
    </location>
</feature>
<sequence length="115" mass="13188">MTQRKPTSKTATAARKARSTSLLASKSPAQRSPQAQAQVHAKKKRKHNQKYLDQRQREQVDRDALDVLRNGGRDQPDEPQHNPFAYTTSSAKEQRKTARQMNQTLEAFNLLMKQM</sequence>
<gene>
    <name evidence="2" type="ORF">PSFLO_04163</name>
</gene>
<evidence type="ECO:0000313" key="2">
    <source>
        <dbReference type="EMBL" id="SPO38684.1"/>
    </source>
</evidence>
<evidence type="ECO:0000313" key="3">
    <source>
        <dbReference type="Proteomes" id="UP000323386"/>
    </source>
</evidence>
<feature type="compositionally biased region" description="Basic residues" evidence="1">
    <location>
        <begin position="40"/>
        <end position="49"/>
    </location>
</feature>
<name>A0A5C3F2H4_9BASI</name>
<dbReference type="Proteomes" id="UP000323386">
    <property type="component" value="Unassembled WGS sequence"/>
</dbReference>
<accession>A0A5C3F2H4</accession>
<reference evidence="2 3" key="1">
    <citation type="submission" date="2018-03" db="EMBL/GenBank/DDBJ databases">
        <authorList>
            <person name="Guldener U."/>
        </authorList>
    </citation>
    <scope>NUCLEOTIDE SEQUENCE [LARGE SCALE GENOMIC DNA]</scope>
    <source>
        <strain evidence="2 3">DAOM196992</strain>
    </source>
</reference>
<proteinExistence type="predicted"/>
<keyword evidence="3" id="KW-1185">Reference proteome</keyword>
<dbReference type="AlphaFoldDB" id="A0A5C3F2H4"/>
<evidence type="ECO:0000256" key="1">
    <source>
        <dbReference type="SAM" id="MobiDB-lite"/>
    </source>
</evidence>
<feature type="compositionally biased region" description="Basic and acidic residues" evidence="1">
    <location>
        <begin position="50"/>
        <end position="80"/>
    </location>
</feature>
<dbReference type="EMBL" id="OOIP01000011">
    <property type="protein sequence ID" value="SPO38684.1"/>
    <property type="molecule type" value="Genomic_DNA"/>
</dbReference>
<organism evidence="2 3">
    <name type="scientific">Pseudozyma flocculosa</name>
    <dbReference type="NCBI Taxonomy" id="84751"/>
    <lineage>
        <taxon>Eukaryota</taxon>
        <taxon>Fungi</taxon>
        <taxon>Dikarya</taxon>
        <taxon>Basidiomycota</taxon>
        <taxon>Ustilaginomycotina</taxon>
        <taxon>Ustilaginomycetes</taxon>
        <taxon>Ustilaginales</taxon>
        <taxon>Ustilaginaceae</taxon>
        <taxon>Pseudozyma</taxon>
    </lineage>
</organism>
<feature type="region of interest" description="Disordered" evidence="1">
    <location>
        <begin position="1"/>
        <end position="100"/>
    </location>
</feature>
<protein>
    <submittedName>
        <fullName evidence="2">Uncharacterized protein</fullName>
    </submittedName>
</protein>